<organism evidence="3 4">
    <name type="scientific">Spirosoma oryzae</name>
    <dbReference type="NCBI Taxonomy" id="1469603"/>
    <lineage>
        <taxon>Bacteria</taxon>
        <taxon>Pseudomonadati</taxon>
        <taxon>Bacteroidota</taxon>
        <taxon>Cytophagia</taxon>
        <taxon>Cytophagales</taxon>
        <taxon>Cytophagaceae</taxon>
        <taxon>Spirosoma</taxon>
    </lineage>
</organism>
<accession>A0A2T0TBB8</accession>
<dbReference type="Gene3D" id="3.30.420.150">
    <property type="entry name" value="Exopolyphosphatase. Domain 2"/>
    <property type="match status" value="1"/>
</dbReference>
<protein>
    <submittedName>
        <fullName evidence="3">Tetratricopeptide repeat protein</fullName>
    </submittedName>
</protein>
<feature type="repeat" description="TPR" evidence="1">
    <location>
        <begin position="67"/>
        <end position="100"/>
    </location>
</feature>
<dbReference type="Proteomes" id="UP000238375">
    <property type="component" value="Unassembled WGS sequence"/>
</dbReference>
<keyword evidence="1" id="KW-0802">TPR repeat</keyword>
<dbReference type="SMART" id="SM00028">
    <property type="entry name" value="TPR"/>
    <property type="match status" value="2"/>
</dbReference>
<evidence type="ECO:0000313" key="3">
    <source>
        <dbReference type="EMBL" id="PRY42963.1"/>
    </source>
</evidence>
<dbReference type="EMBL" id="PVTE01000004">
    <property type="protein sequence ID" value="PRY42963.1"/>
    <property type="molecule type" value="Genomic_DNA"/>
</dbReference>
<comment type="caution">
    <text evidence="3">The sequence shown here is derived from an EMBL/GenBank/DDBJ whole genome shotgun (WGS) entry which is preliminary data.</text>
</comment>
<evidence type="ECO:0000313" key="4">
    <source>
        <dbReference type="Proteomes" id="UP000238375"/>
    </source>
</evidence>
<feature type="chain" id="PRO_5015560077" evidence="2">
    <location>
        <begin position="20"/>
        <end position="475"/>
    </location>
</feature>
<keyword evidence="2" id="KW-0732">Signal</keyword>
<dbReference type="Pfam" id="PF13424">
    <property type="entry name" value="TPR_12"/>
    <property type="match status" value="1"/>
</dbReference>
<feature type="signal peptide" evidence="2">
    <location>
        <begin position="1"/>
        <end position="19"/>
    </location>
</feature>
<proteinExistence type="predicted"/>
<name>A0A2T0TBB8_9BACT</name>
<keyword evidence="4" id="KW-1185">Reference proteome</keyword>
<dbReference type="RefSeq" id="WP_106136833.1">
    <property type="nucleotide sequence ID" value="NZ_PVTE01000004.1"/>
</dbReference>
<evidence type="ECO:0000256" key="1">
    <source>
        <dbReference type="PROSITE-ProRule" id="PRU00339"/>
    </source>
</evidence>
<dbReference type="InterPro" id="IPR019734">
    <property type="entry name" value="TPR_rpt"/>
</dbReference>
<reference evidence="3 4" key="1">
    <citation type="submission" date="2018-03" db="EMBL/GenBank/DDBJ databases">
        <title>Genomic Encyclopedia of Archaeal and Bacterial Type Strains, Phase II (KMG-II): from individual species to whole genera.</title>
        <authorList>
            <person name="Goeker M."/>
        </authorList>
    </citation>
    <scope>NUCLEOTIDE SEQUENCE [LARGE SCALE GENOMIC DNA]</scope>
    <source>
        <strain evidence="3 4">DSM 28354</strain>
    </source>
</reference>
<evidence type="ECO:0000256" key="2">
    <source>
        <dbReference type="SAM" id="SignalP"/>
    </source>
</evidence>
<dbReference type="InterPro" id="IPR011990">
    <property type="entry name" value="TPR-like_helical_dom_sf"/>
</dbReference>
<dbReference type="AlphaFoldDB" id="A0A2T0TBB8"/>
<gene>
    <name evidence="3" type="ORF">CLV58_10493</name>
</gene>
<dbReference type="SUPFAM" id="SSF48452">
    <property type="entry name" value="TPR-like"/>
    <property type="match status" value="1"/>
</dbReference>
<dbReference type="PROSITE" id="PS50293">
    <property type="entry name" value="TPR_REGION"/>
    <property type="match status" value="1"/>
</dbReference>
<dbReference type="PROSITE" id="PS50005">
    <property type="entry name" value="TPR"/>
    <property type="match status" value="1"/>
</dbReference>
<sequence length="475" mass="52412">MKYWLLLLGWFTVSLPLSAQNARTPVEAARFIKLGNTLRMVDRTQQAIDLLLRALPAIQPKDQGQEAVAYENLGYAYSDMQNTAEAVRYYQRALTLYQKLGFSASEAAMRQLLNEAAGKDLYAGVDIGASGVKLAIFRTTYDNGFYAKDIRSKPLAPNVTLVSGSAQSFDAGRDVMKAYLDSIRHYNIAPDRVYMAFSSGINESLGKMPDKKKALYDMLSELVATNLPNGNKLTIDTALTAAREAELFMVGTIPRKFWTSTSCIDIGSGNTKGGYYDGNGRFQSISFSFGTKTLATQIDNKRSLAIDAYKEEALKAIRPLIDTTINLEFNKAGLGLQQRRTVAFGGGIAWAMTAYLHPERAGMTAVPITQGDVDRFRQLTLNDYQTLIHPDLSSLTDPVVRRKAEADLANAQNQFNEKQLIAGALLLDAVVKAYGNTSVAKRFVFIRDSDIGWVTGKFMEQLNRSYERAVAKGAQ</sequence>
<dbReference type="Gene3D" id="1.25.40.10">
    <property type="entry name" value="Tetratricopeptide repeat domain"/>
    <property type="match status" value="1"/>
</dbReference>
<dbReference type="OrthoDB" id="915376at2"/>